<comment type="caution">
    <text evidence="2">The sequence shown here is derived from an EMBL/GenBank/DDBJ whole genome shotgun (WGS) entry which is preliminary data.</text>
</comment>
<dbReference type="InterPro" id="IPR053202">
    <property type="entry name" value="EGF_Rcpt_Signaling_Reg"/>
</dbReference>
<dbReference type="Gene3D" id="3.40.50.150">
    <property type="entry name" value="Vaccinia Virus protein VP39"/>
    <property type="match status" value="1"/>
</dbReference>
<dbReference type="GO" id="GO:0032259">
    <property type="term" value="P:methylation"/>
    <property type="evidence" value="ECO:0007669"/>
    <property type="project" value="UniProtKB-KW"/>
</dbReference>
<dbReference type="InterPro" id="IPR029063">
    <property type="entry name" value="SAM-dependent_MTases_sf"/>
</dbReference>
<dbReference type="PANTHER" id="PTHR34009:SF2">
    <property type="entry name" value="PROTEIN STAR"/>
    <property type="match status" value="1"/>
</dbReference>
<reference evidence="3" key="1">
    <citation type="journal article" date="2019" name="Int. J. Syst. Evol. Microbiol.">
        <title>The Global Catalogue of Microorganisms (GCM) 10K type strain sequencing project: providing services to taxonomists for standard genome sequencing and annotation.</title>
        <authorList>
            <consortium name="The Broad Institute Genomics Platform"/>
            <consortium name="The Broad Institute Genome Sequencing Center for Infectious Disease"/>
            <person name="Wu L."/>
            <person name="Ma J."/>
        </authorList>
    </citation>
    <scope>NUCLEOTIDE SEQUENCE [LARGE SCALE GENOMIC DNA]</scope>
    <source>
        <strain evidence="3">KCTC 42498</strain>
    </source>
</reference>
<dbReference type="Proteomes" id="UP001597544">
    <property type="component" value="Unassembled WGS sequence"/>
</dbReference>
<dbReference type="GO" id="GO:0008168">
    <property type="term" value="F:methyltransferase activity"/>
    <property type="evidence" value="ECO:0007669"/>
    <property type="project" value="UniProtKB-KW"/>
</dbReference>
<dbReference type="RefSeq" id="WP_377502991.1">
    <property type="nucleotide sequence ID" value="NZ_JBHULU010000002.1"/>
</dbReference>
<keyword evidence="3" id="KW-1185">Reference proteome</keyword>
<dbReference type="EMBL" id="JBHULU010000002">
    <property type="protein sequence ID" value="MFD2512664.1"/>
    <property type="molecule type" value="Genomic_DNA"/>
</dbReference>
<dbReference type="PANTHER" id="PTHR34009">
    <property type="entry name" value="PROTEIN STAR"/>
    <property type="match status" value="1"/>
</dbReference>
<proteinExistence type="predicted"/>
<feature type="domain" description="Methyltransferase FkbM" evidence="1">
    <location>
        <begin position="45"/>
        <end position="209"/>
    </location>
</feature>
<gene>
    <name evidence="2" type="ORF">ACFSRY_02185</name>
</gene>
<accession>A0ABW5IHG9</accession>
<dbReference type="SUPFAM" id="SSF53335">
    <property type="entry name" value="S-adenosyl-L-methionine-dependent methyltransferases"/>
    <property type="match status" value="1"/>
</dbReference>
<protein>
    <submittedName>
        <fullName evidence="2">FkbM family methyltransferase</fullName>
    </submittedName>
</protein>
<sequence length="231" mass="27068">MYQKLARFFNKVVDLRFGNVSYAQEGEDLLLNRIFENHLEGVYVDVGAHHPKRFSNTYIFYKKGWRGINIDPMPKSMDVFNKIRPLDINLEVGISKVEQTLTYYMFDEPALNGFNLKVAEERNDHTNYSIIDRKQIKTLPLHQVLDSYLSENKRISFLSVDVEGLDLVVLESNNWEKYRPTIILVEILHSCIEDILKSDINLFLESKNYTLYCKTPNTVFYRNVDDINLVS</sequence>
<evidence type="ECO:0000313" key="3">
    <source>
        <dbReference type="Proteomes" id="UP001597544"/>
    </source>
</evidence>
<keyword evidence="2" id="KW-0808">Transferase</keyword>
<name>A0ABW5IHG9_9BACT</name>
<dbReference type="Pfam" id="PF05050">
    <property type="entry name" value="Methyltransf_21"/>
    <property type="match status" value="1"/>
</dbReference>
<evidence type="ECO:0000259" key="1">
    <source>
        <dbReference type="Pfam" id="PF05050"/>
    </source>
</evidence>
<evidence type="ECO:0000313" key="2">
    <source>
        <dbReference type="EMBL" id="MFD2512664.1"/>
    </source>
</evidence>
<keyword evidence="2" id="KW-0489">Methyltransferase</keyword>
<dbReference type="InterPro" id="IPR006342">
    <property type="entry name" value="FkbM_mtfrase"/>
</dbReference>
<organism evidence="2 3">
    <name type="scientific">Pontibacter locisalis</name>
    <dbReference type="NCBI Taxonomy" id="1719035"/>
    <lineage>
        <taxon>Bacteria</taxon>
        <taxon>Pseudomonadati</taxon>
        <taxon>Bacteroidota</taxon>
        <taxon>Cytophagia</taxon>
        <taxon>Cytophagales</taxon>
        <taxon>Hymenobacteraceae</taxon>
        <taxon>Pontibacter</taxon>
    </lineage>
</organism>